<comment type="caution">
    <text evidence="2">The sequence shown here is derived from an EMBL/GenBank/DDBJ whole genome shotgun (WGS) entry which is preliminary data.</text>
</comment>
<reference evidence="2" key="2">
    <citation type="submission" date="2023-05" db="EMBL/GenBank/DDBJ databases">
        <authorList>
            <consortium name="Lawrence Berkeley National Laboratory"/>
            <person name="Steindorff A."/>
            <person name="Hensen N."/>
            <person name="Bonometti L."/>
            <person name="Westerberg I."/>
            <person name="Brannstrom I.O."/>
            <person name="Guillou S."/>
            <person name="Cros-Aarteil S."/>
            <person name="Calhoun S."/>
            <person name="Haridas S."/>
            <person name="Kuo A."/>
            <person name="Mondo S."/>
            <person name="Pangilinan J."/>
            <person name="Riley R."/>
            <person name="Labutti K."/>
            <person name="Andreopoulos B."/>
            <person name="Lipzen A."/>
            <person name="Chen C."/>
            <person name="Yanf M."/>
            <person name="Daum C."/>
            <person name="Ng V."/>
            <person name="Clum A."/>
            <person name="Ohm R."/>
            <person name="Martin F."/>
            <person name="Silar P."/>
            <person name="Natvig D."/>
            <person name="Lalanne C."/>
            <person name="Gautier V."/>
            <person name="Ament-Velasquez S.L."/>
            <person name="Kruys A."/>
            <person name="Hutchinson M.I."/>
            <person name="Powell A.J."/>
            <person name="Barry K."/>
            <person name="Miller A.N."/>
            <person name="Grigoriev I.V."/>
            <person name="Debuchy R."/>
            <person name="Gladieux P."/>
            <person name="Thoren M.H."/>
            <person name="Johannesson H."/>
        </authorList>
    </citation>
    <scope>NUCLEOTIDE SEQUENCE</scope>
    <source>
        <strain evidence="2">PSN243</strain>
    </source>
</reference>
<gene>
    <name evidence="2" type="ORF">QBC34DRAFT_223627</name>
</gene>
<evidence type="ECO:0000313" key="2">
    <source>
        <dbReference type="EMBL" id="KAK4442806.1"/>
    </source>
</evidence>
<accession>A0AAV9G6R5</accession>
<sequence>MKLSTILFSTLAAAAPQLEKRCRLGYGIMPCWVVWDHSECEAYIPNGVKYEFDEANLITTITGLCESCGRALAYDRDVRKWADSWAYTFGDVDDKGNGTFVIRHKDPWYMDFLQVLKPHPQEWATSCVHVEGDPEEEY</sequence>
<keyword evidence="1" id="KW-0732">Signal</keyword>
<dbReference type="EMBL" id="MU866006">
    <property type="protein sequence ID" value="KAK4442806.1"/>
    <property type="molecule type" value="Genomic_DNA"/>
</dbReference>
<dbReference type="AlphaFoldDB" id="A0AAV9G6R5"/>
<protein>
    <submittedName>
        <fullName evidence="2">Uncharacterized protein</fullName>
    </submittedName>
</protein>
<dbReference type="Proteomes" id="UP001321760">
    <property type="component" value="Unassembled WGS sequence"/>
</dbReference>
<name>A0AAV9G6R5_9PEZI</name>
<reference evidence="2" key="1">
    <citation type="journal article" date="2023" name="Mol. Phylogenet. Evol.">
        <title>Genome-scale phylogeny and comparative genomics of the fungal order Sordariales.</title>
        <authorList>
            <person name="Hensen N."/>
            <person name="Bonometti L."/>
            <person name="Westerberg I."/>
            <person name="Brannstrom I.O."/>
            <person name="Guillou S."/>
            <person name="Cros-Aarteil S."/>
            <person name="Calhoun S."/>
            <person name="Haridas S."/>
            <person name="Kuo A."/>
            <person name="Mondo S."/>
            <person name="Pangilinan J."/>
            <person name="Riley R."/>
            <person name="LaButti K."/>
            <person name="Andreopoulos B."/>
            <person name="Lipzen A."/>
            <person name="Chen C."/>
            <person name="Yan M."/>
            <person name="Daum C."/>
            <person name="Ng V."/>
            <person name="Clum A."/>
            <person name="Steindorff A."/>
            <person name="Ohm R.A."/>
            <person name="Martin F."/>
            <person name="Silar P."/>
            <person name="Natvig D.O."/>
            <person name="Lalanne C."/>
            <person name="Gautier V."/>
            <person name="Ament-Velasquez S.L."/>
            <person name="Kruys A."/>
            <person name="Hutchinson M.I."/>
            <person name="Powell A.J."/>
            <person name="Barry K."/>
            <person name="Miller A.N."/>
            <person name="Grigoriev I.V."/>
            <person name="Debuchy R."/>
            <person name="Gladieux P."/>
            <person name="Hiltunen Thoren M."/>
            <person name="Johannesson H."/>
        </authorList>
    </citation>
    <scope>NUCLEOTIDE SEQUENCE</scope>
    <source>
        <strain evidence="2">PSN243</strain>
    </source>
</reference>
<feature type="signal peptide" evidence="1">
    <location>
        <begin position="1"/>
        <end position="16"/>
    </location>
</feature>
<feature type="chain" id="PRO_5043866294" evidence="1">
    <location>
        <begin position="17"/>
        <end position="138"/>
    </location>
</feature>
<organism evidence="2 3">
    <name type="scientific">Podospora aff. communis PSN243</name>
    <dbReference type="NCBI Taxonomy" id="3040156"/>
    <lineage>
        <taxon>Eukaryota</taxon>
        <taxon>Fungi</taxon>
        <taxon>Dikarya</taxon>
        <taxon>Ascomycota</taxon>
        <taxon>Pezizomycotina</taxon>
        <taxon>Sordariomycetes</taxon>
        <taxon>Sordariomycetidae</taxon>
        <taxon>Sordariales</taxon>
        <taxon>Podosporaceae</taxon>
        <taxon>Podospora</taxon>
    </lineage>
</organism>
<evidence type="ECO:0000256" key="1">
    <source>
        <dbReference type="SAM" id="SignalP"/>
    </source>
</evidence>
<evidence type="ECO:0000313" key="3">
    <source>
        <dbReference type="Proteomes" id="UP001321760"/>
    </source>
</evidence>
<proteinExistence type="predicted"/>
<keyword evidence="3" id="KW-1185">Reference proteome</keyword>